<reference evidence="2" key="1">
    <citation type="submission" date="2019-12" db="EMBL/GenBank/DDBJ databases">
        <authorList>
            <person name="Scholes J."/>
        </authorList>
    </citation>
    <scope>NUCLEOTIDE SEQUENCE</scope>
</reference>
<name>A0A9N7MCS8_STRHE</name>
<dbReference type="InterPro" id="IPR040724">
    <property type="entry name" value="PheRS_DBD1"/>
</dbReference>
<keyword evidence="2" id="KW-0436">Ligase</keyword>
<dbReference type="EMBL" id="CACSLK010000984">
    <property type="protein sequence ID" value="CAA0807077.1"/>
    <property type="molecule type" value="Genomic_DNA"/>
</dbReference>
<sequence>MSEEAVLEFLEKNEEISDSGKFAEEKGISHEEIVNIIKSLNGFCLVDAQDIKRERWVLTQEGELYSKYGSPEVLLFSAVPPEGIAREELQKSFASRLPNDIDIDRVDDRVKNLLIQIHSGEGVRAEDIDALKKRKLISSQIWKGYQ</sequence>
<accession>A0A9N7MCS8</accession>
<dbReference type="GO" id="GO:0016874">
    <property type="term" value="F:ligase activity"/>
    <property type="evidence" value="ECO:0007669"/>
    <property type="project" value="UniProtKB-KW"/>
</dbReference>
<evidence type="ECO:0000259" key="1">
    <source>
        <dbReference type="Pfam" id="PF18552"/>
    </source>
</evidence>
<proteinExistence type="predicted"/>
<comment type="caution">
    <text evidence="2">The sequence shown here is derived from an EMBL/GenBank/DDBJ whole genome shotgun (WGS) entry which is preliminary data.</text>
</comment>
<gene>
    <name evidence="2" type="ORF">SHERM_09944</name>
</gene>
<feature type="domain" description="PheRS DNA binding" evidence="1">
    <location>
        <begin position="3"/>
        <end position="56"/>
    </location>
</feature>
<evidence type="ECO:0000313" key="3">
    <source>
        <dbReference type="Proteomes" id="UP001153555"/>
    </source>
</evidence>
<keyword evidence="3" id="KW-1185">Reference proteome</keyword>
<dbReference type="Gene3D" id="3.30.1370.240">
    <property type="match status" value="1"/>
</dbReference>
<dbReference type="Proteomes" id="UP001153555">
    <property type="component" value="Unassembled WGS sequence"/>
</dbReference>
<dbReference type="Pfam" id="PF18552">
    <property type="entry name" value="PheRS_DBD1"/>
    <property type="match status" value="1"/>
</dbReference>
<evidence type="ECO:0000313" key="2">
    <source>
        <dbReference type="EMBL" id="CAA0807077.1"/>
    </source>
</evidence>
<dbReference type="AlphaFoldDB" id="A0A9N7MCS8"/>
<organism evidence="2 3">
    <name type="scientific">Striga hermonthica</name>
    <name type="common">Purple witchweed</name>
    <name type="synonym">Buchnera hermonthica</name>
    <dbReference type="NCBI Taxonomy" id="68872"/>
    <lineage>
        <taxon>Eukaryota</taxon>
        <taxon>Viridiplantae</taxon>
        <taxon>Streptophyta</taxon>
        <taxon>Embryophyta</taxon>
        <taxon>Tracheophyta</taxon>
        <taxon>Spermatophyta</taxon>
        <taxon>Magnoliopsida</taxon>
        <taxon>eudicotyledons</taxon>
        <taxon>Gunneridae</taxon>
        <taxon>Pentapetalae</taxon>
        <taxon>asterids</taxon>
        <taxon>lamiids</taxon>
        <taxon>Lamiales</taxon>
        <taxon>Orobanchaceae</taxon>
        <taxon>Buchnereae</taxon>
        <taxon>Striga</taxon>
    </lineage>
</organism>
<dbReference type="OrthoDB" id="238316at2759"/>
<protein>
    <submittedName>
        <fullName evidence="2">Probable phenylalanine--tRNA ligase alpha subunit</fullName>
    </submittedName>
</protein>